<feature type="non-terminal residue" evidence="1">
    <location>
        <position position="1"/>
    </location>
</feature>
<sequence length="66" mass="7328">MPQFFSIAGFKFNVFRQAKTNSAINTPSNVDSRQMPRYGSETMLTSVARDDANGVEVRLENGDSLL</sequence>
<dbReference type="Proteomes" id="UP001177023">
    <property type="component" value="Unassembled WGS sequence"/>
</dbReference>
<protein>
    <submittedName>
        <fullName evidence="1">Uncharacterized protein</fullName>
    </submittedName>
</protein>
<organism evidence="1 2">
    <name type="scientific">Mesorhabditis spiculigera</name>
    <dbReference type="NCBI Taxonomy" id="96644"/>
    <lineage>
        <taxon>Eukaryota</taxon>
        <taxon>Metazoa</taxon>
        <taxon>Ecdysozoa</taxon>
        <taxon>Nematoda</taxon>
        <taxon>Chromadorea</taxon>
        <taxon>Rhabditida</taxon>
        <taxon>Rhabditina</taxon>
        <taxon>Rhabditomorpha</taxon>
        <taxon>Rhabditoidea</taxon>
        <taxon>Rhabditidae</taxon>
        <taxon>Mesorhabditinae</taxon>
        <taxon>Mesorhabditis</taxon>
    </lineage>
</organism>
<gene>
    <name evidence="1" type="ORF">MSPICULIGERA_LOCUS3886</name>
</gene>
<name>A0AA36CBQ6_9BILA</name>
<accession>A0AA36CBQ6</accession>
<dbReference type="AlphaFoldDB" id="A0AA36CBQ6"/>
<proteinExistence type="predicted"/>
<reference evidence="1" key="1">
    <citation type="submission" date="2023-06" db="EMBL/GenBank/DDBJ databases">
        <authorList>
            <person name="Delattre M."/>
        </authorList>
    </citation>
    <scope>NUCLEOTIDE SEQUENCE</scope>
    <source>
        <strain evidence="1">AF72</strain>
    </source>
</reference>
<dbReference type="EMBL" id="CATQJA010001013">
    <property type="protein sequence ID" value="CAJ0565234.1"/>
    <property type="molecule type" value="Genomic_DNA"/>
</dbReference>
<evidence type="ECO:0000313" key="2">
    <source>
        <dbReference type="Proteomes" id="UP001177023"/>
    </source>
</evidence>
<keyword evidence="2" id="KW-1185">Reference proteome</keyword>
<evidence type="ECO:0000313" key="1">
    <source>
        <dbReference type="EMBL" id="CAJ0565234.1"/>
    </source>
</evidence>
<comment type="caution">
    <text evidence="1">The sequence shown here is derived from an EMBL/GenBank/DDBJ whole genome shotgun (WGS) entry which is preliminary data.</text>
</comment>